<dbReference type="Pfam" id="PF02472">
    <property type="entry name" value="ExbD"/>
    <property type="match status" value="1"/>
</dbReference>
<keyword evidence="6 8" id="KW-0472">Membrane</keyword>
<comment type="subcellular location">
    <subcellularLocation>
        <location evidence="1">Cell membrane</location>
        <topology evidence="1">Single-pass membrane protein</topology>
    </subcellularLocation>
    <subcellularLocation>
        <location evidence="7">Cell membrane</location>
        <topology evidence="7">Single-pass type II membrane protein</topology>
    </subcellularLocation>
</comment>
<protein>
    <submittedName>
        <fullName evidence="9">Protein TolR</fullName>
    </submittedName>
</protein>
<evidence type="ECO:0000256" key="5">
    <source>
        <dbReference type="ARBA" id="ARBA00022989"/>
    </source>
</evidence>
<evidence type="ECO:0000256" key="3">
    <source>
        <dbReference type="ARBA" id="ARBA00022475"/>
    </source>
</evidence>
<sequence length="149" mass="16254">MGMQMSGIRSRRRMVSEINVTPFVDVMLVLLIIFMVAAPMMIQGIDVRLPAVSARPIPTETERLVVSVTADGKVLVEDNEVELGMLGARLSAIQKECQEKRGVILRADRKVEYGLVAQVMGVIRDAGIEEIGMITEPLAGSAKHPLPES</sequence>
<name>A0A9W6CYL5_9BACT</name>
<dbReference type="InterPro" id="IPR003400">
    <property type="entry name" value="ExbD"/>
</dbReference>
<dbReference type="Proteomes" id="UP001144372">
    <property type="component" value="Unassembled WGS sequence"/>
</dbReference>
<keyword evidence="4 7" id="KW-0812">Transmembrane</keyword>
<feature type="transmembrane region" description="Helical" evidence="8">
    <location>
        <begin position="20"/>
        <end position="42"/>
    </location>
</feature>
<gene>
    <name evidence="9" type="ORF">DAMNIGENAA_16340</name>
</gene>
<dbReference type="Gene3D" id="3.30.420.270">
    <property type="match status" value="1"/>
</dbReference>
<evidence type="ECO:0000256" key="1">
    <source>
        <dbReference type="ARBA" id="ARBA00004162"/>
    </source>
</evidence>
<dbReference type="GO" id="GO:0015031">
    <property type="term" value="P:protein transport"/>
    <property type="evidence" value="ECO:0007669"/>
    <property type="project" value="UniProtKB-KW"/>
</dbReference>
<keyword evidence="10" id="KW-1185">Reference proteome</keyword>
<dbReference type="PANTHER" id="PTHR30558:SF7">
    <property type="entry name" value="TOL-PAL SYSTEM PROTEIN TOLR"/>
    <property type="match status" value="1"/>
</dbReference>
<dbReference type="EMBL" id="BSDR01000001">
    <property type="protein sequence ID" value="GLI34201.1"/>
    <property type="molecule type" value="Genomic_DNA"/>
</dbReference>
<keyword evidence="3" id="KW-1003">Cell membrane</keyword>
<reference evidence="9" key="1">
    <citation type="submission" date="2022-12" db="EMBL/GenBank/DDBJ databases">
        <title>Reference genome sequencing for broad-spectrum identification of bacterial and archaeal isolates by mass spectrometry.</title>
        <authorList>
            <person name="Sekiguchi Y."/>
            <person name="Tourlousse D.M."/>
        </authorList>
    </citation>
    <scope>NUCLEOTIDE SEQUENCE</scope>
    <source>
        <strain evidence="9">ASRB1</strain>
    </source>
</reference>
<keyword evidence="5 8" id="KW-1133">Transmembrane helix</keyword>
<evidence type="ECO:0000256" key="4">
    <source>
        <dbReference type="ARBA" id="ARBA00022692"/>
    </source>
</evidence>
<evidence type="ECO:0000313" key="10">
    <source>
        <dbReference type="Proteomes" id="UP001144372"/>
    </source>
</evidence>
<dbReference type="GO" id="GO:0005886">
    <property type="term" value="C:plasma membrane"/>
    <property type="evidence" value="ECO:0007669"/>
    <property type="project" value="UniProtKB-SubCell"/>
</dbReference>
<evidence type="ECO:0000256" key="6">
    <source>
        <dbReference type="ARBA" id="ARBA00023136"/>
    </source>
</evidence>
<dbReference type="AlphaFoldDB" id="A0A9W6CYL5"/>
<evidence type="ECO:0000256" key="7">
    <source>
        <dbReference type="RuleBase" id="RU003879"/>
    </source>
</evidence>
<keyword evidence="7" id="KW-0653">Protein transport</keyword>
<dbReference type="GO" id="GO:0022857">
    <property type="term" value="F:transmembrane transporter activity"/>
    <property type="evidence" value="ECO:0007669"/>
    <property type="project" value="InterPro"/>
</dbReference>
<accession>A0A9W6CYL5</accession>
<organism evidence="9 10">
    <name type="scientific">Desulforhabdus amnigena</name>
    <dbReference type="NCBI Taxonomy" id="40218"/>
    <lineage>
        <taxon>Bacteria</taxon>
        <taxon>Pseudomonadati</taxon>
        <taxon>Thermodesulfobacteriota</taxon>
        <taxon>Syntrophobacteria</taxon>
        <taxon>Syntrophobacterales</taxon>
        <taxon>Syntrophobacteraceae</taxon>
        <taxon>Desulforhabdus</taxon>
    </lineage>
</organism>
<comment type="similarity">
    <text evidence="2 7">Belongs to the ExbD/TolR family.</text>
</comment>
<dbReference type="PANTHER" id="PTHR30558">
    <property type="entry name" value="EXBD MEMBRANE COMPONENT OF PMF-DRIVEN MACROMOLECULE IMPORT SYSTEM"/>
    <property type="match status" value="1"/>
</dbReference>
<keyword evidence="7" id="KW-0813">Transport</keyword>
<evidence type="ECO:0000256" key="8">
    <source>
        <dbReference type="SAM" id="Phobius"/>
    </source>
</evidence>
<proteinExistence type="inferred from homology"/>
<evidence type="ECO:0000313" key="9">
    <source>
        <dbReference type="EMBL" id="GLI34201.1"/>
    </source>
</evidence>
<dbReference type="RefSeq" id="WP_281793462.1">
    <property type="nucleotide sequence ID" value="NZ_BSDR01000001.1"/>
</dbReference>
<comment type="caution">
    <text evidence="9">The sequence shown here is derived from an EMBL/GenBank/DDBJ whole genome shotgun (WGS) entry which is preliminary data.</text>
</comment>
<evidence type="ECO:0000256" key="2">
    <source>
        <dbReference type="ARBA" id="ARBA00005811"/>
    </source>
</evidence>